<dbReference type="InterPro" id="IPR005162">
    <property type="entry name" value="Retrotrans_gag_dom"/>
</dbReference>
<dbReference type="InterPro" id="IPR036875">
    <property type="entry name" value="Znf_CCHC_sf"/>
</dbReference>
<reference evidence="4 5" key="1">
    <citation type="submission" date="2014-04" db="EMBL/GenBank/DDBJ databases">
        <authorList>
            <consortium name="DOE Joint Genome Institute"/>
            <person name="Kuo A."/>
            <person name="Kohler A."/>
            <person name="Nagy L.G."/>
            <person name="Floudas D."/>
            <person name="Copeland A."/>
            <person name="Barry K.W."/>
            <person name="Cichocki N."/>
            <person name="Veneault-Fourrey C."/>
            <person name="LaButti K."/>
            <person name="Lindquist E.A."/>
            <person name="Lipzen A."/>
            <person name="Lundell T."/>
            <person name="Morin E."/>
            <person name="Murat C."/>
            <person name="Sun H."/>
            <person name="Tunlid A."/>
            <person name="Henrissat B."/>
            <person name="Grigoriev I.V."/>
            <person name="Hibbett D.S."/>
            <person name="Martin F."/>
            <person name="Nordberg H.P."/>
            <person name="Cantor M.N."/>
            <person name="Hua S.X."/>
        </authorList>
    </citation>
    <scope>NUCLEOTIDE SEQUENCE [LARGE SCALE GENOMIC DNA]</scope>
    <source>
        <strain evidence="4 5">Foug A</strain>
    </source>
</reference>
<keyword evidence="5" id="KW-1185">Reference proteome</keyword>
<dbReference type="Proteomes" id="UP000053989">
    <property type="component" value="Unassembled WGS sequence"/>
</dbReference>
<dbReference type="AlphaFoldDB" id="A0A0C2ZP09"/>
<accession>A0A0C2ZP09</accession>
<dbReference type="GO" id="GO:0003676">
    <property type="term" value="F:nucleic acid binding"/>
    <property type="evidence" value="ECO:0007669"/>
    <property type="project" value="InterPro"/>
</dbReference>
<proteinExistence type="predicted"/>
<dbReference type="Pfam" id="PF03732">
    <property type="entry name" value="Retrotrans_gag"/>
    <property type="match status" value="1"/>
</dbReference>
<gene>
    <name evidence="4" type="ORF">SCLCIDRAFT_24424</name>
</gene>
<dbReference type="GO" id="GO:0006397">
    <property type="term" value="P:mRNA processing"/>
    <property type="evidence" value="ECO:0007669"/>
    <property type="project" value="UniProtKB-KW"/>
</dbReference>
<dbReference type="InParanoid" id="A0A0C2ZP09"/>
<dbReference type="HOGENOM" id="CLU_011693_1_1_1"/>
<protein>
    <recommendedName>
        <fullName evidence="3">Retrotransposon gag domain-containing protein</fullName>
    </recommendedName>
</protein>
<feature type="domain" description="Retrotransposon gag" evidence="3">
    <location>
        <begin position="103"/>
        <end position="187"/>
    </location>
</feature>
<dbReference type="STRING" id="1036808.A0A0C2ZP09"/>
<dbReference type="GO" id="GO:0008270">
    <property type="term" value="F:zinc ion binding"/>
    <property type="evidence" value="ECO:0007669"/>
    <property type="project" value="InterPro"/>
</dbReference>
<feature type="compositionally biased region" description="Low complexity" evidence="2">
    <location>
        <begin position="278"/>
        <end position="290"/>
    </location>
</feature>
<dbReference type="SUPFAM" id="SSF57756">
    <property type="entry name" value="Retrovirus zinc finger-like domains"/>
    <property type="match status" value="1"/>
</dbReference>
<feature type="region of interest" description="Disordered" evidence="2">
    <location>
        <begin position="278"/>
        <end position="300"/>
    </location>
</feature>
<sequence>MANWDDIILQLANGQQALHNTLQQYIATQAGGGATRPKKIVPAPELYDGSPQKFHEWWLKTKVWVATTHATATDREKAAAVFSCLEGPRAGRYAQVRLNECMAANTWPTWAELQTEIKGFFLPGNNKEWARSQLLRLRQGPRQRIDDFIAQFQALKLQSECADEYAKDLLERAISRKILEQVYMQGLDRTTWVRLTQGVRTVGRAQELFLINTTTLTRYFGTNNYSTSSGTPSGSSAPMDIGAANTRPQRGKGIQCYNCQGFGHISCECSQPRRAWQQGPQQGQAVQPQVDPNDDDERVKASDDETGIIALESELDTAIHVLNYRLSLATDNVYTSLVVEDVDTQYTMDCADTTASFVSPSTTVPSTGVPRSDPAPDIKRGVLNSRVLINGQNSPSLASSDSESPANDLEVGFPVELRRTVTMECEVRILVRV</sequence>
<dbReference type="OrthoDB" id="154361at2759"/>
<evidence type="ECO:0000313" key="5">
    <source>
        <dbReference type="Proteomes" id="UP000053989"/>
    </source>
</evidence>
<name>A0A0C2ZP09_9AGAM</name>
<evidence type="ECO:0000256" key="2">
    <source>
        <dbReference type="SAM" id="MobiDB-lite"/>
    </source>
</evidence>
<reference evidence="5" key="2">
    <citation type="submission" date="2015-01" db="EMBL/GenBank/DDBJ databases">
        <title>Evolutionary Origins and Diversification of the Mycorrhizal Mutualists.</title>
        <authorList>
            <consortium name="DOE Joint Genome Institute"/>
            <consortium name="Mycorrhizal Genomics Consortium"/>
            <person name="Kohler A."/>
            <person name="Kuo A."/>
            <person name="Nagy L.G."/>
            <person name="Floudas D."/>
            <person name="Copeland A."/>
            <person name="Barry K.W."/>
            <person name="Cichocki N."/>
            <person name="Veneault-Fourrey C."/>
            <person name="LaButti K."/>
            <person name="Lindquist E.A."/>
            <person name="Lipzen A."/>
            <person name="Lundell T."/>
            <person name="Morin E."/>
            <person name="Murat C."/>
            <person name="Riley R."/>
            <person name="Ohm R."/>
            <person name="Sun H."/>
            <person name="Tunlid A."/>
            <person name="Henrissat B."/>
            <person name="Grigoriev I.V."/>
            <person name="Hibbett D.S."/>
            <person name="Martin F."/>
        </authorList>
    </citation>
    <scope>NUCLEOTIDE SEQUENCE [LARGE SCALE GENOMIC DNA]</scope>
    <source>
        <strain evidence="5">Foug A</strain>
    </source>
</reference>
<dbReference type="EMBL" id="KN822036">
    <property type="protein sequence ID" value="KIM63293.1"/>
    <property type="molecule type" value="Genomic_DNA"/>
</dbReference>
<organism evidence="4 5">
    <name type="scientific">Scleroderma citrinum Foug A</name>
    <dbReference type="NCBI Taxonomy" id="1036808"/>
    <lineage>
        <taxon>Eukaryota</taxon>
        <taxon>Fungi</taxon>
        <taxon>Dikarya</taxon>
        <taxon>Basidiomycota</taxon>
        <taxon>Agaricomycotina</taxon>
        <taxon>Agaricomycetes</taxon>
        <taxon>Agaricomycetidae</taxon>
        <taxon>Boletales</taxon>
        <taxon>Sclerodermatineae</taxon>
        <taxon>Sclerodermataceae</taxon>
        <taxon>Scleroderma</taxon>
    </lineage>
</organism>
<evidence type="ECO:0000259" key="3">
    <source>
        <dbReference type="Pfam" id="PF03732"/>
    </source>
</evidence>
<dbReference type="Gene3D" id="4.10.60.10">
    <property type="entry name" value="Zinc finger, CCHC-type"/>
    <property type="match status" value="1"/>
</dbReference>
<evidence type="ECO:0000313" key="4">
    <source>
        <dbReference type="EMBL" id="KIM63293.1"/>
    </source>
</evidence>
<evidence type="ECO:0000256" key="1">
    <source>
        <dbReference type="ARBA" id="ARBA00022664"/>
    </source>
</evidence>
<keyword evidence="1" id="KW-0507">mRNA processing</keyword>